<feature type="domain" description="Inner membrane protein YgaP-like transmembrane" evidence="2">
    <location>
        <begin position="1"/>
        <end position="66"/>
    </location>
</feature>
<feature type="transmembrane region" description="Helical" evidence="1">
    <location>
        <begin position="12"/>
        <end position="29"/>
    </location>
</feature>
<comment type="caution">
    <text evidence="3">The sequence shown here is derived from an EMBL/GenBank/DDBJ whole genome shotgun (WGS) entry which is preliminary data.</text>
</comment>
<name>A0A6N6MA76_9FLAO</name>
<protein>
    <submittedName>
        <fullName evidence="3">DUF2892 domain-containing protein</fullName>
    </submittedName>
</protein>
<dbReference type="Pfam" id="PF11127">
    <property type="entry name" value="YgaP-like_TM"/>
    <property type="match status" value="1"/>
</dbReference>
<dbReference type="InterPro" id="IPR021309">
    <property type="entry name" value="YgaP-like_TM"/>
</dbReference>
<keyword evidence="1" id="KW-0472">Membrane</keyword>
<proteinExistence type="predicted"/>
<dbReference type="Proteomes" id="UP000435357">
    <property type="component" value="Unassembled WGS sequence"/>
</dbReference>
<keyword evidence="1" id="KW-0812">Transmembrane</keyword>
<keyword evidence="4" id="KW-1185">Reference proteome</keyword>
<dbReference type="RefSeq" id="WP_151165887.1">
    <property type="nucleotide sequence ID" value="NZ_WACR01000001.1"/>
</dbReference>
<evidence type="ECO:0000256" key="1">
    <source>
        <dbReference type="SAM" id="Phobius"/>
    </source>
</evidence>
<feature type="transmembrane region" description="Helical" evidence="1">
    <location>
        <begin position="35"/>
        <end position="59"/>
    </location>
</feature>
<dbReference type="OrthoDB" id="9804804at2"/>
<keyword evidence="1" id="KW-1133">Transmembrane helix</keyword>
<evidence type="ECO:0000313" key="4">
    <source>
        <dbReference type="Proteomes" id="UP000435357"/>
    </source>
</evidence>
<evidence type="ECO:0000259" key="2">
    <source>
        <dbReference type="Pfam" id="PF11127"/>
    </source>
</evidence>
<accession>A0A6N6MA76</accession>
<organism evidence="3 4">
    <name type="scientific">Salibacter halophilus</name>
    <dbReference type="NCBI Taxonomy" id="1803916"/>
    <lineage>
        <taxon>Bacteria</taxon>
        <taxon>Pseudomonadati</taxon>
        <taxon>Bacteroidota</taxon>
        <taxon>Flavobacteriia</taxon>
        <taxon>Flavobacteriales</taxon>
        <taxon>Salibacteraceae</taxon>
        <taxon>Salibacter</taxon>
    </lineage>
</organism>
<dbReference type="EMBL" id="WACR01000001">
    <property type="protein sequence ID" value="KAB1065899.1"/>
    <property type="molecule type" value="Genomic_DNA"/>
</dbReference>
<dbReference type="AlphaFoldDB" id="A0A6N6MA76"/>
<evidence type="ECO:0000313" key="3">
    <source>
        <dbReference type="EMBL" id="KAB1065899.1"/>
    </source>
</evidence>
<reference evidence="3 4" key="1">
    <citation type="submission" date="2019-09" db="EMBL/GenBank/DDBJ databases">
        <title>Genomes of Cryomorphaceae.</title>
        <authorList>
            <person name="Bowman J.P."/>
        </authorList>
    </citation>
    <scope>NUCLEOTIDE SEQUENCE [LARGE SCALE GENOMIC DNA]</scope>
    <source>
        <strain evidence="3 4">KCTC 52047</strain>
    </source>
</reference>
<sequence>MKKNMGSVDTVTRLVLAAIFIVMYFTQDLPGAEGVIMLVLAGAFVITSIFGFCGLYTVFGINTCSAEKG</sequence>
<gene>
    <name evidence="3" type="ORF">F3059_00050</name>
</gene>